<dbReference type="SMART" id="SM00331">
    <property type="entry name" value="PP2C_SIG"/>
    <property type="match status" value="1"/>
</dbReference>
<dbReference type="SUPFAM" id="SSF55781">
    <property type="entry name" value="GAF domain-like"/>
    <property type="match status" value="1"/>
</dbReference>
<proteinExistence type="predicted"/>
<dbReference type="InterPro" id="IPR036457">
    <property type="entry name" value="PPM-type-like_dom_sf"/>
</dbReference>
<keyword evidence="1" id="KW-0378">Hydrolase</keyword>
<name>A0A6J4T1J6_9ACTN</name>
<evidence type="ECO:0000313" key="4">
    <source>
        <dbReference type="EMBL" id="CAA9511577.1"/>
    </source>
</evidence>
<dbReference type="Pfam" id="PF07228">
    <property type="entry name" value="SpoIIE"/>
    <property type="match status" value="1"/>
</dbReference>
<protein>
    <submittedName>
        <fullName evidence="4">Serine phosphatase RsbU, regulator of sigma subunit</fullName>
    </submittedName>
</protein>
<dbReference type="NCBIfam" id="TIGR00229">
    <property type="entry name" value="sensory_box"/>
    <property type="match status" value="1"/>
</dbReference>
<dbReference type="InterPro" id="IPR029016">
    <property type="entry name" value="GAF-like_dom_sf"/>
</dbReference>
<evidence type="ECO:0000256" key="1">
    <source>
        <dbReference type="ARBA" id="ARBA00022801"/>
    </source>
</evidence>
<dbReference type="Gene3D" id="3.30.450.20">
    <property type="entry name" value="PAS domain"/>
    <property type="match status" value="1"/>
</dbReference>
<feature type="domain" description="PAC" evidence="3">
    <location>
        <begin position="76"/>
        <end position="127"/>
    </location>
</feature>
<feature type="domain" description="PAS" evidence="2">
    <location>
        <begin position="5"/>
        <end position="75"/>
    </location>
</feature>
<dbReference type="InterPro" id="IPR035965">
    <property type="entry name" value="PAS-like_dom_sf"/>
</dbReference>
<dbReference type="EMBL" id="CADCVP010000271">
    <property type="protein sequence ID" value="CAA9511577.1"/>
    <property type="molecule type" value="Genomic_DNA"/>
</dbReference>
<dbReference type="InterPro" id="IPR003018">
    <property type="entry name" value="GAF"/>
</dbReference>
<dbReference type="AlphaFoldDB" id="A0A6J4T1J6"/>
<dbReference type="CDD" id="cd00130">
    <property type="entry name" value="PAS"/>
    <property type="match status" value="1"/>
</dbReference>
<reference evidence="4" key="1">
    <citation type="submission" date="2020-02" db="EMBL/GenBank/DDBJ databases">
        <authorList>
            <person name="Meier V. D."/>
        </authorList>
    </citation>
    <scope>NUCLEOTIDE SEQUENCE</scope>
    <source>
        <strain evidence="4">AVDCRST_MAG69</strain>
    </source>
</reference>
<dbReference type="InterPro" id="IPR052016">
    <property type="entry name" value="Bact_Sigma-Reg"/>
</dbReference>
<dbReference type="InterPro" id="IPR000700">
    <property type="entry name" value="PAS-assoc_C"/>
</dbReference>
<evidence type="ECO:0000259" key="2">
    <source>
        <dbReference type="PROSITE" id="PS50112"/>
    </source>
</evidence>
<dbReference type="InterPro" id="IPR013656">
    <property type="entry name" value="PAS_4"/>
</dbReference>
<dbReference type="PANTHER" id="PTHR43156:SF2">
    <property type="entry name" value="STAGE II SPORULATION PROTEIN E"/>
    <property type="match status" value="1"/>
</dbReference>
<dbReference type="Gene3D" id="3.60.40.10">
    <property type="entry name" value="PPM-type phosphatase domain"/>
    <property type="match status" value="1"/>
</dbReference>
<dbReference type="InterPro" id="IPR000014">
    <property type="entry name" value="PAS"/>
</dbReference>
<sequence>MTPLAPAVLEQLFAGTPVGLAVLDSEHRYVRVNDALARINGISSHDHVGRSVSDVLGESAASTVEAALAHVLSTGEPVEGLEVDFEDGHHYLASYAPVVEPDGGRTAVAAIVQDVSQRRRAELALGRALNRMTRLQRVTAALSGALTVEQVAEVVLNDSAEAIGASCGVMSIVTERGLVDIARMGLPPGPPKLLRLDANLPMPEAVRRRSSVVVGSRDRWLADYDEAPGGVFEGFVSIPLVFEGRARACMGLGLPLTGAPDEQDMGLLNAIARQGAQAVERARLFDDRATIARTLQEGLLPREIPVIEGVDLAVHYQPIGGGGSVGGDFYDVLELNDGWWLGVVGDVCGKGAQAAVHSGLLRTTIAAMALHARDPAEILDLANRALMRQGQSWPYATVACVAFRPVEGGLRVDIASAGHPPGLVRRADGSIQELRADGLMIGIQADLQLRAVGVSLSPGDSLSIYTDGMFDARGSEDRFGEERLAAVISAAPQSAAEMAQHIADAVLEFEEGTPRDDRALLVLRAP</sequence>
<dbReference type="InterPro" id="IPR001932">
    <property type="entry name" value="PPM-type_phosphatase-like_dom"/>
</dbReference>
<dbReference type="SMART" id="SM00091">
    <property type="entry name" value="PAS"/>
    <property type="match status" value="1"/>
</dbReference>
<organism evidence="4">
    <name type="scientific">uncultured Solirubrobacteraceae bacterium</name>
    <dbReference type="NCBI Taxonomy" id="1162706"/>
    <lineage>
        <taxon>Bacteria</taxon>
        <taxon>Bacillati</taxon>
        <taxon>Actinomycetota</taxon>
        <taxon>Thermoleophilia</taxon>
        <taxon>Solirubrobacterales</taxon>
        <taxon>Solirubrobacteraceae</taxon>
        <taxon>environmental samples</taxon>
    </lineage>
</organism>
<accession>A0A6J4T1J6</accession>
<dbReference type="Pfam" id="PF13185">
    <property type="entry name" value="GAF_2"/>
    <property type="match status" value="1"/>
</dbReference>
<dbReference type="Pfam" id="PF08448">
    <property type="entry name" value="PAS_4"/>
    <property type="match status" value="1"/>
</dbReference>
<evidence type="ECO:0000259" key="3">
    <source>
        <dbReference type="PROSITE" id="PS50113"/>
    </source>
</evidence>
<dbReference type="PROSITE" id="PS50113">
    <property type="entry name" value="PAC"/>
    <property type="match status" value="1"/>
</dbReference>
<dbReference type="Gene3D" id="3.30.450.40">
    <property type="match status" value="1"/>
</dbReference>
<dbReference type="PROSITE" id="PS50112">
    <property type="entry name" value="PAS"/>
    <property type="match status" value="1"/>
</dbReference>
<dbReference type="SUPFAM" id="SSF81606">
    <property type="entry name" value="PP2C-like"/>
    <property type="match status" value="1"/>
</dbReference>
<dbReference type="PANTHER" id="PTHR43156">
    <property type="entry name" value="STAGE II SPORULATION PROTEIN E-RELATED"/>
    <property type="match status" value="1"/>
</dbReference>
<dbReference type="SUPFAM" id="SSF55785">
    <property type="entry name" value="PYP-like sensor domain (PAS domain)"/>
    <property type="match status" value="1"/>
</dbReference>
<dbReference type="GO" id="GO:0016791">
    <property type="term" value="F:phosphatase activity"/>
    <property type="evidence" value="ECO:0007669"/>
    <property type="project" value="TreeGrafter"/>
</dbReference>
<gene>
    <name evidence="4" type="ORF">AVDCRST_MAG69-2520</name>
</gene>